<reference evidence="2 3" key="1">
    <citation type="journal article" date="2021" name="MBio">
        <title>Poor Competitiveness of Bradyrhizobium in Pigeon Pea Root Colonization in Indian Soils.</title>
        <authorList>
            <person name="Chalasani D."/>
            <person name="Basu A."/>
            <person name="Pullabhotla S.V.S.R.N."/>
            <person name="Jorrin B."/>
            <person name="Neal A.L."/>
            <person name="Poole P.S."/>
            <person name="Podile A.R."/>
            <person name="Tkacz A."/>
        </authorList>
    </citation>
    <scope>NUCLEOTIDE SEQUENCE [LARGE SCALE GENOMIC DNA]</scope>
    <source>
        <strain evidence="2 3">HU14</strain>
    </source>
</reference>
<keyword evidence="1" id="KW-0812">Transmembrane</keyword>
<dbReference type="NCBIfam" id="TIGR02532">
    <property type="entry name" value="IV_pilin_GFxxxE"/>
    <property type="match status" value="1"/>
</dbReference>
<gene>
    <name evidence="2" type="ORF">JNB62_10335</name>
</gene>
<dbReference type="EMBL" id="JAEUAW010000006">
    <property type="protein sequence ID" value="MBW9094081.1"/>
    <property type="molecule type" value="Genomic_DNA"/>
</dbReference>
<dbReference type="RefSeq" id="WP_220300788.1">
    <property type="nucleotide sequence ID" value="NZ_JAEUAW010000006.1"/>
</dbReference>
<evidence type="ECO:0000256" key="1">
    <source>
        <dbReference type="SAM" id="Phobius"/>
    </source>
</evidence>
<keyword evidence="3" id="KW-1185">Reference proteome</keyword>
<proteinExistence type="predicted"/>
<dbReference type="InterPro" id="IPR012902">
    <property type="entry name" value="N_methyl_site"/>
</dbReference>
<sequence length="178" mass="18554">MTNDQRGLSLIELIVAMTVSLLVLTGVGTVLINAWLAQEDVTTTSEATTRGQLIGSSIEKAMRNALGFKVAGSGGTELWVWTSLGGARSCQGFRLAPGESLMSEGAGPLGASSSWASWEQDVVQRSGGAGPVAVFAETVPGKTVTYTFDIRTESAPVRFNGEASVRSTPGAEADNPCW</sequence>
<accession>A0ABS7HM94</accession>
<evidence type="ECO:0000313" key="2">
    <source>
        <dbReference type="EMBL" id="MBW9094081.1"/>
    </source>
</evidence>
<dbReference type="Pfam" id="PF07963">
    <property type="entry name" value="N_methyl"/>
    <property type="match status" value="1"/>
</dbReference>
<evidence type="ECO:0000313" key="3">
    <source>
        <dbReference type="Proteomes" id="UP001196843"/>
    </source>
</evidence>
<comment type="caution">
    <text evidence="2">The sequence shown here is derived from an EMBL/GenBank/DDBJ whole genome shotgun (WGS) entry which is preliminary data.</text>
</comment>
<dbReference type="PROSITE" id="PS00409">
    <property type="entry name" value="PROKAR_NTER_METHYL"/>
    <property type="match status" value="1"/>
</dbReference>
<feature type="transmembrane region" description="Helical" evidence="1">
    <location>
        <begin position="12"/>
        <end position="36"/>
    </location>
</feature>
<keyword evidence="1" id="KW-0472">Membrane</keyword>
<organism evidence="2 3">
    <name type="scientific">Microbacterium jejuense</name>
    <dbReference type="NCBI Taxonomy" id="1263637"/>
    <lineage>
        <taxon>Bacteria</taxon>
        <taxon>Bacillati</taxon>
        <taxon>Actinomycetota</taxon>
        <taxon>Actinomycetes</taxon>
        <taxon>Micrococcales</taxon>
        <taxon>Microbacteriaceae</taxon>
        <taxon>Microbacterium</taxon>
    </lineage>
</organism>
<dbReference type="Proteomes" id="UP001196843">
    <property type="component" value="Unassembled WGS sequence"/>
</dbReference>
<name>A0ABS7HM94_9MICO</name>
<keyword evidence="1" id="KW-1133">Transmembrane helix</keyword>
<protein>
    <submittedName>
        <fullName evidence="2">Prepilin-type N-terminal cleavage/methylation domain-containing protein</fullName>
    </submittedName>
</protein>